<evidence type="ECO:0000313" key="1">
    <source>
        <dbReference type="EMBL" id="KAJ4387555.1"/>
    </source>
</evidence>
<dbReference type="AlphaFoldDB" id="A0A9W9CTF4"/>
<sequence>MDINQLQAIKNRDRLKWDQANHHLVFKNLRNGILKLSSTATDIAALLDDSQPQPWRIRTARGALPRVVPGTGLSGATRTAFDAAAATNPSLRPPFFLFDNRVGLSADQQALATTWVNMTARQLSRIIADFGLAKAIPQGDRVRQNERGAPEFLSDLRWRAKPSQFLPEQFSQDWDYVDRNPLADNIDTYGPVAGHFGPPSNIYHIGLVSIVPQVALKALTNGSNTGKIMWSCITGLFPRLPTTPVQTPMELADGDPWWTWAGDELLDDDTFGEVDREIRELVMRCLVEEPGRRIEADILLAYCQDIMAELSQVDGSRDDDLSRWVATYFAEPPLVNDRPPFDTTNLSNDQILPSQ</sequence>
<dbReference type="OrthoDB" id="4590363at2759"/>
<gene>
    <name evidence="1" type="ORF">N0V93_008150</name>
</gene>
<dbReference type="Gene3D" id="1.10.510.10">
    <property type="entry name" value="Transferase(Phosphotransferase) domain 1"/>
    <property type="match status" value="1"/>
</dbReference>
<name>A0A9W9CTF4_9PEZI</name>
<dbReference type="EMBL" id="JAPEVB010000005">
    <property type="protein sequence ID" value="KAJ4387555.1"/>
    <property type="molecule type" value="Genomic_DNA"/>
</dbReference>
<accession>A0A9W9CTF4</accession>
<keyword evidence="2" id="KW-1185">Reference proteome</keyword>
<proteinExistence type="predicted"/>
<comment type="caution">
    <text evidence="1">The sequence shown here is derived from an EMBL/GenBank/DDBJ whole genome shotgun (WGS) entry which is preliminary data.</text>
</comment>
<organism evidence="1 2">
    <name type="scientific">Gnomoniopsis smithogilvyi</name>
    <dbReference type="NCBI Taxonomy" id="1191159"/>
    <lineage>
        <taxon>Eukaryota</taxon>
        <taxon>Fungi</taxon>
        <taxon>Dikarya</taxon>
        <taxon>Ascomycota</taxon>
        <taxon>Pezizomycotina</taxon>
        <taxon>Sordariomycetes</taxon>
        <taxon>Sordariomycetidae</taxon>
        <taxon>Diaporthales</taxon>
        <taxon>Gnomoniaceae</taxon>
        <taxon>Gnomoniopsis</taxon>
    </lineage>
</organism>
<dbReference type="Proteomes" id="UP001140453">
    <property type="component" value="Unassembled WGS sequence"/>
</dbReference>
<evidence type="ECO:0008006" key="3">
    <source>
        <dbReference type="Google" id="ProtNLM"/>
    </source>
</evidence>
<protein>
    <recommendedName>
        <fullName evidence="3">Protein kinase domain-containing protein</fullName>
    </recommendedName>
</protein>
<reference evidence="1" key="1">
    <citation type="submission" date="2022-10" db="EMBL/GenBank/DDBJ databases">
        <title>Tapping the CABI collections for fungal endophytes: first genome assemblies for Collariella, Neodidymelliopsis, Ascochyta clinopodiicola, Didymella pomorum, Didymosphaeria variabile, Neocosmospora piperis and Neocucurbitaria cava.</title>
        <authorList>
            <person name="Hill R."/>
        </authorList>
    </citation>
    <scope>NUCLEOTIDE SEQUENCE</scope>
    <source>
        <strain evidence="1">IMI 355082</strain>
    </source>
</reference>
<evidence type="ECO:0000313" key="2">
    <source>
        <dbReference type="Proteomes" id="UP001140453"/>
    </source>
</evidence>